<protein>
    <submittedName>
        <fullName evidence="8">SDR family NAD(P)-dependent oxidoreductase</fullName>
    </submittedName>
</protein>
<dbReference type="InterPro" id="IPR013154">
    <property type="entry name" value="ADH-like_N"/>
</dbReference>
<dbReference type="SUPFAM" id="SSF52151">
    <property type="entry name" value="FabD/lysophospholipase-like"/>
    <property type="match status" value="1"/>
</dbReference>
<dbReference type="InterPro" id="IPR032821">
    <property type="entry name" value="PKS_assoc"/>
</dbReference>
<dbReference type="GO" id="GO:0004315">
    <property type="term" value="F:3-oxoacyl-[acyl-carrier-protein] synthase activity"/>
    <property type="evidence" value="ECO:0007669"/>
    <property type="project" value="InterPro"/>
</dbReference>
<proteinExistence type="predicted"/>
<dbReference type="EMBL" id="CP046600">
    <property type="protein sequence ID" value="QUR66897.1"/>
    <property type="molecule type" value="Genomic_DNA"/>
</dbReference>
<feature type="domain" description="Carrier" evidence="6">
    <location>
        <begin position="1780"/>
        <end position="1855"/>
    </location>
</feature>
<dbReference type="GO" id="GO:0004312">
    <property type="term" value="F:fatty acid synthase activity"/>
    <property type="evidence" value="ECO:0007669"/>
    <property type="project" value="TreeGrafter"/>
</dbReference>
<dbReference type="GO" id="GO:0006633">
    <property type="term" value="P:fatty acid biosynthetic process"/>
    <property type="evidence" value="ECO:0007669"/>
    <property type="project" value="InterPro"/>
</dbReference>
<dbReference type="Gene3D" id="3.40.366.10">
    <property type="entry name" value="Malonyl-Coenzyme A Acyl Carrier Protein, domain 2"/>
    <property type="match status" value="1"/>
</dbReference>
<dbReference type="InterPro" id="IPR013149">
    <property type="entry name" value="ADH-like_C"/>
</dbReference>
<dbReference type="KEGG" id="mspg:F6B93_07160"/>
<dbReference type="InterPro" id="IPR016035">
    <property type="entry name" value="Acyl_Trfase/lysoPLipase"/>
</dbReference>
<evidence type="ECO:0000256" key="4">
    <source>
        <dbReference type="ARBA" id="ARBA00022857"/>
    </source>
</evidence>
<dbReference type="InterPro" id="IPR016036">
    <property type="entry name" value="Malonyl_transacylase_ACP-bd"/>
</dbReference>
<dbReference type="InterPro" id="IPR050091">
    <property type="entry name" value="PKS_NRPS_Biosynth_Enz"/>
</dbReference>
<keyword evidence="1" id="KW-0596">Phosphopantetheine</keyword>
<dbReference type="SMART" id="SM00823">
    <property type="entry name" value="PKS_PP"/>
    <property type="match status" value="1"/>
</dbReference>
<dbReference type="GO" id="GO:0016491">
    <property type="term" value="F:oxidoreductase activity"/>
    <property type="evidence" value="ECO:0007669"/>
    <property type="project" value="InterPro"/>
</dbReference>
<dbReference type="Gene3D" id="1.10.1200.10">
    <property type="entry name" value="ACP-like"/>
    <property type="match status" value="1"/>
</dbReference>
<dbReference type="Gene3D" id="3.40.50.720">
    <property type="entry name" value="NAD(P)-binding Rossmann-like Domain"/>
    <property type="match status" value="3"/>
</dbReference>
<dbReference type="FunFam" id="3.30.70.250:FF:000003">
    <property type="entry name" value="Polyketide beta-ketoacyl synthase Pks3"/>
    <property type="match status" value="1"/>
</dbReference>
<dbReference type="InterPro" id="IPR001227">
    <property type="entry name" value="Ac_transferase_dom_sf"/>
</dbReference>
<evidence type="ECO:0000313" key="8">
    <source>
        <dbReference type="EMBL" id="QUR66897.1"/>
    </source>
</evidence>
<evidence type="ECO:0000256" key="5">
    <source>
        <dbReference type="ARBA" id="ARBA00023268"/>
    </source>
</evidence>
<dbReference type="Pfam" id="PF16197">
    <property type="entry name" value="KAsynt_C_assoc"/>
    <property type="match status" value="1"/>
</dbReference>
<dbReference type="PANTHER" id="PTHR43775:SF37">
    <property type="entry name" value="SI:DKEY-61P9.11"/>
    <property type="match status" value="1"/>
</dbReference>
<dbReference type="SUPFAM" id="SSF47336">
    <property type="entry name" value="ACP-like"/>
    <property type="match status" value="1"/>
</dbReference>
<dbReference type="PROSITE" id="PS52004">
    <property type="entry name" value="KS3_2"/>
    <property type="match status" value="1"/>
</dbReference>
<keyword evidence="4" id="KW-0521">NADP</keyword>
<feature type="domain" description="Ketosynthase family 3 (KS3)" evidence="7">
    <location>
        <begin position="32"/>
        <end position="454"/>
    </location>
</feature>
<dbReference type="GO" id="GO:0071770">
    <property type="term" value="P:DIM/DIP cell wall layer assembly"/>
    <property type="evidence" value="ECO:0007669"/>
    <property type="project" value="TreeGrafter"/>
</dbReference>
<dbReference type="InterPro" id="IPR014030">
    <property type="entry name" value="Ketoacyl_synth_N"/>
</dbReference>
<dbReference type="InterPro" id="IPR057326">
    <property type="entry name" value="KR_dom"/>
</dbReference>
<keyword evidence="5" id="KW-0511">Multifunctional enzyme</keyword>
<dbReference type="GO" id="GO:0031177">
    <property type="term" value="F:phosphopantetheine binding"/>
    <property type="evidence" value="ECO:0007669"/>
    <property type="project" value="InterPro"/>
</dbReference>
<dbReference type="InterPro" id="IPR011032">
    <property type="entry name" value="GroES-like_sf"/>
</dbReference>
<dbReference type="Pfam" id="PF00109">
    <property type="entry name" value="ketoacyl-synt"/>
    <property type="match status" value="1"/>
</dbReference>
<dbReference type="InterPro" id="IPR014031">
    <property type="entry name" value="Ketoacyl_synth_C"/>
</dbReference>
<dbReference type="Pfam" id="PF08240">
    <property type="entry name" value="ADH_N"/>
    <property type="match status" value="1"/>
</dbReference>
<dbReference type="FunFam" id="3.40.47.10:FF:000019">
    <property type="entry name" value="Polyketide synthase type I"/>
    <property type="match status" value="1"/>
</dbReference>
<dbReference type="SMART" id="SM00827">
    <property type="entry name" value="PKS_AT"/>
    <property type="match status" value="1"/>
</dbReference>
<dbReference type="Pfam" id="PF08659">
    <property type="entry name" value="KR"/>
    <property type="match status" value="1"/>
</dbReference>
<evidence type="ECO:0000259" key="7">
    <source>
        <dbReference type="PROSITE" id="PS52004"/>
    </source>
</evidence>
<evidence type="ECO:0000256" key="1">
    <source>
        <dbReference type="ARBA" id="ARBA00022450"/>
    </source>
</evidence>
<dbReference type="Gene3D" id="3.30.70.250">
    <property type="entry name" value="Malonyl-CoA ACP transacylase, ACP-binding"/>
    <property type="match status" value="1"/>
</dbReference>
<dbReference type="InterPro" id="IPR014043">
    <property type="entry name" value="Acyl_transferase_dom"/>
</dbReference>
<dbReference type="Pfam" id="PF00107">
    <property type="entry name" value="ADH_zinc_N"/>
    <property type="match status" value="1"/>
</dbReference>
<dbReference type="SMART" id="SM01294">
    <property type="entry name" value="PKS_PP_betabranch"/>
    <property type="match status" value="1"/>
</dbReference>
<dbReference type="PROSITE" id="PS00012">
    <property type="entry name" value="PHOSPHOPANTETHEINE"/>
    <property type="match status" value="1"/>
</dbReference>
<keyword evidence="9" id="KW-1185">Reference proteome</keyword>
<dbReference type="GO" id="GO:0005886">
    <property type="term" value="C:plasma membrane"/>
    <property type="evidence" value="ECO:0007669"/>
    <property type="project" value="TreeGrafter"/>
</dbReference>
<organism evidence="8 9">
    <name type="scientific">Mycobacterium spongiae</name>
    <dbReference type="NCBI Taxonomy" id="886343"/>
    <lineage>
        <taxon>Bacteria</taxon>
        <taxon>Bacillati</taxon>
        <taxon>Actinomycetota</taxon>
        <taxon>Actinomycetes</taxon>
        <taxon>Mycobacteriales</taxon>
        <taxon>Mycobacteriaceae</taxon>
        <taxon>Mycobacterium</taxon>
    </lineage>
</organism>
<keyword evidence="2" id="KW-0597">Phosphoprotein</keyword>
<dbReference type="SUPFAM" id="SSF51735">
    <property type="entry name" value="NAD(P)-binding Rossmann-fold domains"/>
    <property type="match status" value="3"/>
</dbReference>
<dbReference type="SUPFAM" id="SSF55048">
    <property type="entry name" value="Probable ACP-binding domain of malonyl-CoA ACP transacylase"/>
    <property type="match status" value="1"/>
</dbReference>
<dbReference type="CDD" id="cd05195">
    <property type="entry name" value="enoyl_red"/>
    <property type="match status" value="1"/>
</dbReference>
<dbReference type="InterPro" id="IPR036291">
    <property type="entry name" value="NAD(P)-bd_dom_sf"/>
</dbReference>
<evidence type="ECO:0000313" key="9">
    <source>
        <dbReference type="Proteomes" id="UP000682202"/>
    </source>
</evidence>
<name>A0A975PWC5_9MYCO</name>
<dbReference type="Pfam" id="PF00698">
    <property type="entry name" value="Acyl_transf_1"/>
    <property type="match status" value="1"/>
</dbReference>
<dbReference type="PROSITE" id="PS50075">
    <property type="entry name" value="CARRIER"/>
    <property type="match status" value="1"/>
</dbReference>
<dbReference type="InterPro" id="IPR020806">
    <property type="entry name" value="PKS_PP-bd"/>
</dbReference>
<dbReference type="CDD" id="cd00833">
    <property type="entry name" value="PKS"/>
    <property type="match status" value="1"/>
</dbReference>
<evidence type="ECO:0000256" key="3">
    <source>
        <dbReference type="ARBA" id="ARBA00022679"/>
    </source>
</evidence>
<gene>
    <name evidence="8" type="ORF">F6B93_07160</name>
</gene>
<dbReference type="SUPFAM" id="SSF50129">
    <property type="entry name" value="GroES-like"/>
    <property type="match status" value="1"/>
</dbReference>
<dbReference type="SUPFAM" id="SSF53901">
    <property type="entry name" value="Thiolase-like"/>
    <property type="match status" value="1"/>
</dbReference>
<dbReference type="InterPro" id="IPR009081">
    <property type="entry name" value="PP-bd_ACP"/>
</dbReference>
<dbReference type="InterPro" id="IPR016039">
    <property type="entry name" value="Thiolase-like"/>
</dbReference>
<keyword evidence="3" id="KW-0808">Transferase</keyword>
<dbReference type="PANTHER" id="PTHR43775">
    <property type="entry name" value="FATTY ACID SYNTHASE"/>
    <property type="match status" value="1"/>
</dbReference>
<dbReference type="Proteomes" id="UP000682202">
    <property type="component" value="Chromosome"/>
</dbReference>
<dbReference type="SMART" id="SM00829">
    <property type="entry name" value="PKS_ER"/>
    <property type="match status" value="1"/>
</dbReference>
<dbReference type="InterPro" id="IPR013968">
    <property type="entry name" value="PKS_KR"/>
</dbReference>
<evidence type="ECO:0000259" key="6">
    <source>
        <dbReference type="PROSITE" id="PS50075"/>
    </source>
</evidence>
<dbReference type="InterPro" id="IPR036736">
    <property type="entry name" value="ACP-like_sf"/>
</dbReference>
<accession>A0A975PWC5</accession>
<dbReference type="InterPro" id="IPR020841">
    <property type="entry name" value="PKS_Beta-ketoAc_synthase_dom"/>
</dbReference>
<dbReference type="FunFam" id="3.40.50.720:FF:000209">
    <property type="entry name" value="Polyketide synthase Pks12"/>
    <property type="match status" value="1"/>
</dbReference>
<dbReference type="InterPro" id="IPR020843">
    <property type="entry name" value="ER"/>
</dbReference>
<dbReference type="GO" id="GO:0005737">
    <property type="term" value="C:cytoplasm"/>
    <property type="evidence" value="ECO:0007669"/>
    <property type="project" value="TreeGrafter"/>
</dbReference>
<dbReference type="Gene3D" id="3.40.47.10">
    <property type="match status" value="1"/>
</dbReference>
<dbReference type="SMART" id="SM00825">
    <property type="entry name" value="PKS_KS"/>
    <property type="match status" value="1"/>
</dbReference>
<reference evidence="8" key="1">
    <citation type="submission" date="2019-12" db="EMBL/GenBank/DDBJ databases">
        <title>Mycobacterium spongiae sp. nov.</title>
        <authorList>
            <person name="Stinear T."/>
        </authorList>
    </citation>
    <scope>NUCLEOTIDE SEQUENCE</scope>
    <source>
        <strain evidence="8">FSD4b-SM</strain>
    </source>
</reference>
<dbReference type="Pfam" id="PF00550">
    <property type="entry name" value="PP-binding"/>
    <property type="match status" value="1"/>
</dbReference>
<dbReference type="InterPro" id="IPR006162">
    <property type="entry name" value="Ppantetheine_attach_site"/>
</dbReference>
<sequence length="1887" mass="198627">MRTAFSRVAGMNADQRAAVDDAFSQASRTAAAEPVAVVGMGCRFPGDVTGPDSFWKLLVDGRNAVSRVPADRWDADALYDPDPLTPGRMTTKWGGFVPDIAGFDADFFGITPREATAMDPQQRMLLEVAWEALENAGIPTDSLAGTRTGVMMGVYFNEYQSMVATGPERVDAYTGTGNAHSITAGRISYLLGLRGPAMAVDTACSSSLAAVHLACQSLRLRESDVALAGGVSLILRPETQIAISAWGLLSPHGRCATFDAAADGFVRGEGAGVVVLKRLTDAVRDGDQVLAVVRGSAINQDGRSNGITAPNTEAQCGVITDALRFGDVAPDSVDYVEAHGTGTALGDPIEFEALAATYGRGDGECALGAVKTNLGHLEAAAGIAGFIKAVLALQHRQIPPNLHFSQWNPAIDASSTRFFVPTDNVAWPSTSSPRRAAVSSFGLGGTNAHVVIEQGPDATPVAADAPAPAVSTLVVPGKTAQRVGTTASVLAEWMAGPGAEVALADVAHTLNHHRARQATFATVVARDHTQAVTGLRALAAGQSADGVVGCQAGPAAPGTVFVYSGRGWRWAGMGRHLLADEPAFAAAIAELEPDFLAQAGFSLHDVIAQGKELVGIEQIQLGLIGMQLALTALWRSYGVTPDAVIGHSMGEVTAAVVAGALTPAEGLRITATRSRLMAPLSGQGGMALLELDAEQTEALIADHPDVTLAIYNSPRQTVIAGPTQQIEALIETVRAQNQFASRVNIEVAPHNQAMDALQPPMRSELADLRPKSPTIPIISTTYEDLDRTPVFDAEHWATNMRNPVRFQQAITAAGAEHHTFIEISAHPLLTHAVTDILGSAAHRSIGTLQRDADDTITFHTNLNTTHTTHPPQTPHPPGPHPRIPTTPWHHTHHWFTDTAPEHHTTHTQPVSQVEDSDDEVAMAVLQSPGGAGEGAGRLFTLEWEPAALGKPAGSVGDLLVVGEPADGLVAGLVGGVGDQVGRCEVVGADDQQRLQQVISESDRGFDAVMVVCPPRAVDEALPQQAQLDLAQQRTLFIAELVKTISRVGARNSPRLWIVTRGAAQLDAGEHVTLSSAQLRGIARVLAFEHPELKTTMVDVEADGEDSVAALTEELLAGSDDDEVALRAGHRWVNRLVPAPTTAGGELVVESRTTVADLDAGAAVRLQIDQPGRLDALTVHAVKRIAPQPGQVEVRIAAAGLNFADVLKAMGIYPGTDGPPVIGGECVGVVTAVGADVDSVAIGQRVIAFGPGTFGSHMTTLADLVVPISDELADGQAAAFGIAYLTAWESLCVVGRLAPGERVLIHSATGGVGLAAISIAKMIGARIYTTAGSDDKRAMLAELGVDYIGDSRSVDFADEILETTEGYGVDLILNSLPGEAIQRGVRILAPGGRFVEIGKKDVHADANLGLAALAKSASFTVVDLDLNLRLQPARYRRLLHEILQHVSDGTLQAPPVTEFSLDHAFDAFRLMASGKHTGKIVISIPATGRIDAAASPPPLVTSDGGYIVVGGMGGLGLVVAEWLANHGAGLIVLNGRCAPNDDASATIAELTAAGHRIEVITGDITDADTATRLVTAVEDAGFRVAGVVHSAMVLADEIVLNMSESAATTVFTPKVTGNWRLHEATTHLDLDWWLTFSSVASLIGSPGQGAYAAANSWVDALVSHRRSHGLPAIGINWGPWAEVGRAQFLADLGVTMLTTEQGLSALQAVLTADRAHTGVFTLDARQYFQSFPALAASSLFATLRDTTTNGDWGAWVPTPITPPESAFRKSLRTCQPERRRNLLFDHVNALATTVMALPPTKPLDPWTGFFQLGMDSLMSLALARALSESLGEFLPPSAVFDYPTVDALTDYLAGILPELVEAEDQPADNGYDELTEDECLQQLLERLK</sequence>
<dbReference type="InterPro" id="IPR018201">
    <property type="entry name" value="Ketoacyl_synth_AS"/>
</dbReference>
<dbReference type="PROSITE" id="PS00606">
    <property type="entry name" value="KS3_1"/>
    <property type="match status" value="1"/>
</dbReference>
<dbReference type="SMART" id="SM00822">
    <property type="entry name" value="PKS_KR"/>
    <property type="match status" value="1"/>
</dbReference>
<evidence type="ECO:0000256" key="2">
    <source>
        <dbReference type="ARBA" id="ARBA00022553"/>
    </source>
</evidence>
<dbReference type="Gene3D" id="3.90.180.10">
    <property type="entry name" value="Medium-chain alcohol dehydrogenases, catalytic domain"/>
    <property type="match status" value="1"/>
</dbReference>
<dbReference type="Pfam" id="PF02801">
    <property type="entry name" value="Ketoacyl-synt_C"/>
    <property type="match status" value="1"/>
</dbReference>